<sequence>MIWITFFVSAAVIILAGTQLSKNADIIAYKTGLSGALIGALLLPIVTSLPEIVTSAQSALIDNPDIALGNVFGSNMFNILVIAVVDVAQGRGPVLLHVKLGHILTAGIGMLLASLAAIFILVQIDIGIFGIGIDTLILAGIYLAGLRLLIRYDKKDTQAEKEDFNEEHQYAKESLKKSITIFVIAGVFIVISGRFLAISGDEIAKVTGLGGSFVGSFLVAITTSLPELVATFTAAKLGAFDMAIGNLLGANIMNVLIIFFTDLFYVGRPVLTNVSTDNAITALFGIFLTTIAIIGLIYRSKKSVLTLGFDSWAIIIGYIMAALIMFNLGMSV</sequence>
<dbReference type="InterPro" id="IPR004837">
    <property type="entry name" value="NaCa_Exmemb"/>
</dbReference>
<keyword evidence="4 5" id="KW-0472">Membrane</keyword>
<name>A0AAU8HT45_9FIRM</name>
<feature type="transmembrane region" description="Helical" evidence="5">
    <location>
        <begin position="179"/>
        <end position="197"/>
    </location>
</feature>
<feature type="transmembrane region" description="Helical" evidence="5">
    <location>
        <begin position="66"/>
        <end position="88"/>
    </location>
</feature>
<feature type="transmembrane region" description="Helical" evidence="5">
    <location>
        <begin position="279"/>
        <end position="298"/>
    </location>
</feature>
<evidence type="ECO:0000256" key="4">
    <source>
        <dbReference type="ARBA" id="ARBA00023136"/>
    </source>
</evidence>
<dbReference type="AlphaFoldDB" id="A0AAU8HT45"/>
<keyword evidence="2 5" id="KW-0812">Transmembrane</keyword>
<evidence type="ECO:0000256" key="3">
    <source>
        <dbReference type="ARBA" id="ARBA00022989"/>
    </source>
</evidence>
<feature type="domain" description="Sodium/calcium exchanger membrane region" evidence="6">
    <location>
        <begin position="178"/>
        <end position="325"/>
    </location>
</feature>
<dbReference type="InterPro" id="IPR044880">
    <property type="entry name" value="NCX_ion-bd_dom_sf"/>
</dbReference>
<comment type="subcellular location">
    <subcellularLocation>
        <location evidence="1">Membrane</location>
        <topology evidence="1">Multi-pass membrane protein</topology>
    </subcellularLocation>
</comment>
<evidence type="ECO:0000256" key="1">
    <source>
        <dbReference type="ARBA" id="ARBA00004141"/>
    </source>
</evidence>
<evidence type="ECO:0000256" key="5">
    <source>
        <dbReference type="SAM" id="Phobius"/>
    </source>
</evidence>
<reference evidence="7" key="1">
    <citation type="journal article" date="2018" name="Antonie Van Leeuwenhoek">
        <title>Proteinivorax hydrogeniformans sp. nov., an anaerobic, haloalkaliphilic bacterium fermenting proteinaceous compounds with high hydrogen production.</title>
        <authorList>
            <person name="Boltyanskaya Y."/>
            <person name="Detkova E."/>
            <person name="Pimenov N."/>
            <person name="Kevbrin V."/>
        </authorList>
    </citation>
    <scope>NUCLEOTIDE SEQUENCE</scope>
    <source>
        <strain evidence="7">Z-710</strain>
    </source>
</reference>
<gene>
    <name evidence="7" type="ORF">PRVXH_002604</name>
</gene>
<evidence type="ECO:0000313" key="7">
    <source>
        <dbReference type="EMBL" id="XCI28639.1"/>
    </source>
</evidence>
<dbReference type="EMBL" id="CP159485">
    <property type="protein sequence ID" value="XCI28639.1"/>
    <property type="molecule type" value="Genomic_DNA"/>
</dbReference>
<feature type="transmembrane region" description="Helical" evidence="5">
    <location>
        <begin position="247"/>
        <end position="267"/>
    </location>
</feature>
<feature type="transmembrane region" description="Helical" evidence="5">
    <location>
        <begin position="305"/>
        <end position="326"/>
    </location>
</feature>
<proteinExistence type="predicted"/>
<feature type="transmembrane region" description="Helical" evidence="5">
    <location>
        <begin position="128"/>
        <end position="150"/>
    </location>
</feature>
<dbReference type="Gene3D" id="1.20.1420.30">
    <property type="entry name" value="NCX, central ion-binding region"/>
    <property type="match status" value="1"/>
</dbReference>
<protein>
    <recommendedName>
        <fullName evidence="6">Sodium/calcium exchanger membrane region domain-containing protein</fullName>
    </recommendedName>
</protein>
<accession>A0AAU8HT45</accession>
<feature type="transmembrane region" description="Helical" evidence="5">
    <location>
        <begin position="209"/>
        <end position="235"/>
    </location>
</feature>
<keyword evidence="3 5" id="KW-1133">Transmembrane helix</keyword>
<dbReference type="PANTHER" id="PTHR10846:SF8">
    <property type="entry name" value="INNER MEMBRANE PROTEIN YRBG"/>
    <property type="match status" value="1"/>
</dbReference>
<evidence type="ECO:0000256" key="2">
    <source>
        <dbReference type="ARBA" id="ARBA00022692"/>
    </source>
</evidence>
<dbReference type="GO" id="GO:0008273">
    <property type="term" value="F:calcium, potassium:sodium antiporter activity"/>
    <property type="evidence" value="ECO:0007669"/>
    <property type="project" value="TreeGrafter"/>
</dbReference>
<dbReference type="GO" id="GO:0005262">
    <property type="term" value="F:calcium channel activity"/>
    <property type="evidence" value="ECO:0007669"/>
    <property type="project" value="TreeGrafter"/>
</dbReference>
<feature type="domain" description="Sodium/calcium exchanger membrane region" evidence="6">
    <location>
        <begin position="2"/>
        <end position="122"/>
    </location>
</feature>
<feature type="transmembrane region" description="Helical" evidence="5">
    <location>
        <begin position="100"/>
        <end position="122"/>
    </location>
</feature>
<evidence type="ECO:0000259" key="6">
    <source>
        <dbReference type="Pfam" id="PF01699"/>
    </source>
</evidence>
<reference evidence="7" key="2">
    <citation type="submission" date="2024-06" db="EMBL/GenBank/DDBJ databases">
        <authorList>
            <person name="Petrova K.O."/>
            <person name="Toshchakov S.V."/>
            <person name="Boltjanskaja Y.V."/>
            <person name="Kevbrin V.V."/>
        </authorList>
    </citation>
    <scope>NUCLEOTIDE SEQUENCE</scope>
    <source>
        <strain evidence="7">Z-710</strain>
    </source>
</reference>
<organism evidence="7">
    <name type="scientific">Proteinivorax hydrogeniformans</name>
    <dbReference type="NCBI Taxonomy" id="1826727"/>
    <lineage>
        <taxon>Bacteria</taxon>
        <taxon>Bacillati</taxon>
        <taxon>Bacillota</taxon>
        <taxon>Clostridia</taxon>
        <taxon>Eubacteriales</taxon>
        <taxon>Proteinivoracaceae</taxon>
        <taxon>Proteinivorax</taxon>
    </lineage>
</organism>
<dbReference type="RefSeq" id="WP_353893191.1">
    <property type="nucleotide sequence ID" value="NZ_CP159485.1"/>
</dbReference>
<dbReference type="InterPro" id="IPR004481">
    <property type="entry name" value="K/Na/Ca-exchanger"/>
</dbReference>
<dbReference type="Pfam" id="PF01699">
    <property type="entry name" value="Na_Ca_ex"/>
    <property type="match status" value="2"/>
</dbReference>
<dbReference type="GO" id="GO:0005886">
    <property type="term" value="C:plasma membrane"/>
    <property type="evidence" value="ECO:0007669"/>
    <property type="project" value="TreeGrafter"/>
</dbReference>
<dbReference type="GO" id="GO:0006874">
    <property type="term" value="P:intracellular calcium ion homeostasis"/>
    <property type="evidence" value="ECO:0007669"/>
    <property type="project" value="TreeGrafter"/>
</dbReference>
<dbReference type="PANTHER" id="PTHR10846">
    <property type="entry name" value="SODIUM/POTASSIUM/CALCIUM EXCHANGER"/>
    <property type="match status" value="1"/>
</dbReference>